<dbReference type="Gene3D" id="3.40.50.150">
    <property type="entry name" value="Vaccinia Virus protein VP39"/>
    <property type="match status" value="1"/>
</dbReference>
<feature type="active site" evidence="5">
    <location>
        <position position="95"/>
    </location>
</feature>
<dbReference type="EMBL" id="CP003179">
    <property type="protein sequence ID" value="AEW03634.1"/>
    <property type="molecule type" value="Genomic_DNA"/>
</dbReference>
<dbReference type="GO" id="GO:0032259">
    <property type="term" value="P:methylation"/>
    <property type="evidence" value="ECO:0007669"/>
    <property type="project" value="UniProtKB-KW"/>
</dbReference>
<comment type="similarity">
    <text evidence="5 6">Belongs to the class I-like SAM-binding methyltransferase superfamily. C5-methyltransferase family.</text>
</comment>
<dbReference type="PRINTS" id="PR00105">
    <property type="entry name" value="C5METTRFRASE"/>
</dbReference>
<dbReference type="InterPro" id="IPR050390">
    <property type="entry name" value="C5-Methyltransferase"/>
</dbReference>
<dbReference type="InterPro" id="IPR001525">
    <property type="entry name" value="C5_MeTfrase"/>
</dbReference>
<evidence type="ECO:0000256" key="2">
    <source>
        <dbReference type="ARBA" id="ARBA00022679"/>
    </source>
</evidence>
<dbReference type="PATRIC" id="fig|679936.5.peg.65"/>
<reference evidence="8 9" key="2">
    <citation type="journal article" date="2012" name="Stand. Genomic Sci.">
        <title>Complete genome sequence of the moderately thermophilic mineral-sulfide-oxidizing firmicute Sulfobacillus acidophilus type strain (NAL(T)).</title>
        <authorList>
            <person name="Anderson I."/>
            <person name="Chertkov O."/>
            <person name="Chen A."/>
            <person name="Saunders E."/>
            <person name="Lapidus A."/>
            <person name="Nolan M."/>
            <person name="Lucas S."/>
            <person name="Hammon N."/>
            <person name="Deshpande S."/>
            <person name="Cheng J.F."/>
            <person name="Han C."/>
            <person name="Tapia R."/>
            <person name="Goodwin L.A."/>
            <person name="Pitluck S."/>
            <person name="Liolios K."/>
            <person name="Pagani I."/>
            <person name="Ivanova N."/>
            <person name="Mikhailova N."/>
            <person name="Pati A."/>
            <person name="Palaniappan K."/>
            <person name="Land M."/>
            <person name="Pan C."/>
            <person name="Rohde M."/>
            <person name="Pukall R."/>
            <person name="Goker M."/>
            <person name="Detter J.C."/>
            <person name="Woyke T."/>
            <person name="Bristow J."/>
            <person name="Eisen J.A."/>
            <person name="Markowitz V."/>
            <person name="Hugenholtz P."/>
            <person name="Kyrpides N.C."/>
            <person name="Klenk H.P."/>
            <person name="Mavromatis K."/>
        </authorList>
    </citation>
    <scope>NUCLEOTIDE SEQUENCE [LARGE SCALE GENOMIC DNA]</scope>
    <source>
        <strain evidence="9">ATCC 700253 / DSM 10332 / NAL</strain>
    </source>
</reference>
<dbReference type="REBASE" id="45584">
    <property type="entry name" value="M.Sac10332ORF60P"/>
</dbReference>
<sequence>MNGLGNRKKRYRSEDLVAVDLFAGGGGLTLGLKLAGFRVLGAVEIDDLAAETYRMNHPEVDIEQQDIRLLDAEEFRRTLGLRKGRLDLLAGCPPCQGFSALTTKNGAKTIDDPRNSLVREFVRFTDEFKPKVIMLENVPGLANDPGFHDVLRELESLGYTVEFRILNSAKFGVPQRRRRLILLAGLYGPVPFAEAAETPEITVRETIGMLPEPGDSGDPLHDLPEKRSERVRRIIQTIPLDGGSRAELPEDLTLDCHRRGNGFKDVYGRMAWDAVAPTITGGCVNPSKGRFLHPSQHRTITLREAALLQGFPRDYRFSLRKGKYAAAVVIGNALPPEFIRRHAVKVKHYIRRRYLRKTTESGKTPQNLHMT</sequence>
<keyword evidence="9" id="KW-1185">Reference proteome</keyword>
<evidence type="ECO:0000313" key="8">
    <source>
        <dbReference type="EMBL" id="AEW03634.1"/>
    </source>
</evidence>
<evidence type="ECO:0000313" key="9">
    <source>
        <dbReference type="Proteomes" id="UP000005439"/>
    </source>
</evidence>
<dbReference type="EC" id="2.1.1.37" evidence="7"/>
<dbReference type="KEGG" id="sap:Sulac_0060"/>
<evidence type="ECO:0000256" key="5">
    <source>
        <dbReference type="PROSITE-ProRule" id="PRU01016"/>
    </source>
</evidence>
<name>G8TV53_SULAD</name>
<evidence type="ECO:0000256" key="1">
    <source>
        <dbReference type="ARBA" id="ARBA00022603"/>
    </source>
</evidence>
<dbReference type="GO" id="GO:0003886">
    <property type="term" value="F:DNA (cytosine-5-)-methyltransferase activity"/>
    <property type="evidence" value="ECO:0007669"/>
    <property type="project" value="UniProtKB-EC"/>
</dbReference>
<dbReference type="PROSITE" id="PS51679">
    <property type="entry name" value="SAM_MT_C5"/>
    <property type="match status" value="1"/>
</dbReference>
<dbReference type="GO" id="GO:0044027">
    <property type="term" value="P:negative regulation of gene expression via chromosomal CpG island methylation"/>
    <property type="evidence" value="ECO:0007669"/>
    <property type="project" value="TreeGrafter"/>
</dbReference>
<proteinExistence type="inferred from homology"/>
<dbReference type="Proteomes" id="UP000005439">
    <property type="component" value="Chromosome"/>
</dbReference>
<evidence type="ECO:0000256" key="3">
    <source>
        <dbReference type="ARBA" id="ARBA00022691"/>
    </source>
</evidence>
<protein>
    <recommendedName>
        <fullName evidence="7">Cytosine-specific methyltransferase</fullName>
        <ecNumber evidence="7">2.1.1.37</ecNumber>
    </recommendedName>
</protein>
<evidence type="ECO:0000256" key="6">
    <source>
        <dbReference type="RuleBase" id="RU000416"/>
    </source>
</evidence>
<dbReference type="GO" id="GO:0003677">
    <property type="term" value="F:DNA binding"/>
    <property type="evidence" value="ECO:0007669"/>
    <property type="project" value="TreeGrafter"/>
</dbReference>
<dbReference type="Gene3D" id="3.90.120.10">
    <property type="entry name" value="DNA Methylase, subunit A, domain 2"/>
    <property type="match status" value="1"/>
</dbReference>
<keyword evidence="4" id="KW-0680">Restriction system</keyword>
<dbReference type="GO" id="GO:0009307">
    <property type="term" value="P:DNA restriction-modification system"/>
    <property type="evidence" value="ECO:0007669"/>
    <property type="project" value="UniProtKB-KW"/>
</dbReference>
<dbReference type="PANTHER" id="PTHR10629:SF52">
    <property type="entry name" value="DNA (CYTOSINE-5)-METHYLTRANSFERASE 1"/>
    <property type="match status" value="1"/>
</dbReference>
<evidence type="ECO:0000256" key="7">
    <source>
        <dbReference type="RuleBase" id="RU000417"/>
    </source>
</evidence>
<gene>
    <name evidence="8" type="ordered locus">Sulac_0060</name>
</gene>
<dbReference type="STRING" id="679936.Sulac_0060"/>
<dbReference type="HOGENOM" id="CLU_006958_2_2_9"/>
<keyword evidence="1 5" id="KW-0489">Methyltransferase</keyword>
<dbReference type="InterPro" id="IPR029063">
    <property type="entry name" value="SAM-dependent_MTases_sf"/>
</dbReference>
<dbReference type="Pfam" id="PF00145">
    <property type="entry name" value="DNA_methylase"/>
    <property type="match status" value="1"/>
</dbReference>
<keyword evidence="3 5" id="KW-0949">S-adenosyl-L-methionine</keyword>
<organism evidence="8 9">
    <name type="scientific">Sulfobacillus acidophilus (strain ATCC 700253 / DSM 10332 / NAL)</name>
    <dbReference type="NCBI Taxonomy" id="679936"/>
    <lineage>
        <taxon>Bacteria</taxon>
        <taxon>Bacillati</taxon>
        <taxon>Bacillota</taxon>
        <taxon>Clostridia</taxon>
        <taxon>Eubacteriales</taxon>
        <taxon>Clostridiales Family XVII. Incertae Sedis</taxon>
        <taxon>Sulfobacillus</taxon>
    </lineage>
</organism>
<dbReference type="InterPro" id="IPR018117">
    <property type="entry name" value="C5_DNA_meth_AS"/>
</dbReference>
<dbReference type="PROSITE" id="PS00094">
    <property type="entry name" value="C5_MTASE_1"/>
    <property type="match status" value="1"/>
</dbReference>
<evidence type="ECO:0000256" key="4">
    <source>
        <dbReference type="ARBA" id="ARBA00022747"/>
    </source>
</evidence>
<reference evidence="9" key="1">
    <citation type="submission" date="2011-12" db="EMBL/GenBank/DDBJ databases">
        <title>The complete genome of chromosome of Sulfobacillus acidophilus DSM 10332.</title>
        <authorList>
            <person name="Lucas S."/>
            <person name="Han J."/>
            <person name="Lapidus A."/>
            <person name="Bruce D."/>
            <person name="Goodwin L."/>
            <person name="Pitluck S."/>
            <person name="Peters L."/>
            <person name="Kyrpides N."/>
            <person name="Mavromatis K."/>
            <person name="Ivanova N."/>
            <person name="Mikhailova N."/>
            <person name="Chertkov O."/>
            <person name="Saunders E."/>
            <person name="Detter J.C."/>
            <person name="Tapia R."/>
            <person name="Han C."/>
            <person name="Land M."/>
            <person name="Hauser L."/>
            <person name="Markowitz V."/>
            <person name="Cheng J.-F."/>
            <person name="Hugenholtz P."/>
            <person name="Woyke T."/>
            <person name="Wu D."/>
            <person name="Pukall R."/>
            <person name="Gehrich-Schroeter G."/>
            <person name="Schneider S."/>
            <person name="Klenk H.-P."/>
            <person name="Eisen J.A."/>
        </authorList>
    </citation>
    <scope>NUCLEOTIDE SEQUENCE [LARGE SCALE GENOMIC DNA]</scope>
    <source>
        <strain evidence="9">ATCC 700253 / DSM 10332 / NAL</strain>
    </source>
</reference>
<dbReference type="PANTHER" id="PTHR10629">
    <property type="entry name" value="CYTOSINE-SPECIFIC METHYLTRANSFERASE"/>
    <property type="match status" value="1"/>
</dbReference>
<dbReference type="NCBIfam" id="TIGR00675">
    <property type="entry name" value="dcm"/>
    <property type="match status" value="1"/>
</dbReference>
<keyword evidence="2 5" id="KW-0808">Transferase</keyword>
<dbReference type="SUPFAM" id="SSF53335">
    <property type="entry name" value="S-adenosyl-L-methionine-dependent methyltransferases"/>
    <property type="match status" value="1"/>
</dbReference>
<accession>G8TV53</accession>
<comment type="catalytic activity">
    <reaction evidence="7">
        <text>a 2'-deoxycytidine in DNA + S-adenosyl-L-methionine = a 5-methyl-2'-deoxycytidine in DNA + S-adenosyl-L-homocysteine + H(+)</text>
        <dbReference type="Rhea" id="RHEA:13681"/>
        <dbReference type="Rhea" id="RHEA-COMP:11369"/>
        <dbReference type="Rhea" id="RHEA-COMP:11370"/>
        <dbReference type="ChEBI" id="CHEBI:15378"/>
        <dbReference type="ChEBI" id="CHEBI:57856"/>
        <dbReference type="ChEBI" id="CHEBI:59789"/>
        <dbReference type="ChEBI" id="CHEBI:85452"/>
        <dbReference type="ChEBI" id="CHEBI:85454"/>
        <dbReference type="EC" id="2.1.1.37"/>
    </reaction>
</comment>
<dbReference type="AlphaFoldDB" id="G8TV53"/>